<dbReference type="Pfam" id="PF14529">
    <property type="entry name" value="Exo_endo_phos_2"/>
    <property type="match status" value="1"/>
</dbReference>
<dbReference type="InterPro" id="IPR005135">
    <property type="entry name" value="Endo/exonuclease/phosphatase"/>
</dbReference>
<evidence type="ECO:0000313" key="2">
    <source>
        <dbReference type="Proteomes" id="UP000504615"/>
    </source>
</evidence>
<dbReference type="Gene3D" id="3.60.10.10">
    <property type="entry name" value="Endonuclease/exonuclease/phosphatase"/>
    <property type="match status" value="1"/>
</dbReference>
<dbReference type="Proteomes" id="UP000504615">
    <property type="component" value="Unplaced"/>
</dbReference>
<dbReference type="GO" id="GO:0003824">
    <property type="term" value="F:catalytic activity"/>
    <property type="evidence" value="ECO:0007669"/>
    <property type="project" value="InterPro"/>
</dbReference>
<evidence type="ECO:0000259" key="1">
    <source>
        <dbReference type="Pfam" id="PF14529"/>
    </source>
</evidence>
<name>A0A6I9VVY5_9HYME</name>
<evidence type="ECO:0000313" key="3">
    <source>
        <dbReference type="RefSeq" id="XP_011632336.1"/>
    </source>
</evidence>
<dbReference type="SUPFAM" id="SSF56219">
    <property type="entry name" value="DNase I-like"/>
    <property type="match status" value="1"/>
</dbReference>
<sequence>MAPVTILVWNCRGIRNKKEELAMRIGNYDIAVITETKQPKNAPIYFTGYKTYRTDNLDSKGGIAMVIHNRLEFDILKCQKDTHESVERLDITIKNFSEKVNIVAVYRRPGIRLSKSTWRKIFTNNENTYKTYYVGDFNAHNTIWNCGDTDRNGENMCEIMCERDLVCYNEDTKSRMGMVDQTSNNLDLILGPIEDLDNIRTYQLQDSWDSDYYPIIMDYEITNYIKKTNRISSSKTK</sequence>
<protein>
    <submittedName>
        <fullName evidence="3">Uncharacterized protein LOC105424011 isoform X1</fullName>
    </submittedName>
</protein>
<dbReference type="InterPro" id="IPR036691">
    <property type="entry name" value="Endo/exonu/phosph_ase_sf"/>
</dbReference>
<dbReference type="AlphaFoldDB" id="A0A6I9VVY5"/>
<keyword evidence="2" id="KW-1185">Reference proteome</keyword>
<dbReference type="OrthoDB" id="7555138at2759"/>
<dbReference type="RefSeq" id="XP_011632336.1">
    <property type="nucleotide sequence ID" value="XM_011634034.2"/>
</dbReference>
<proteinExistence type="predicted"/>
<accession>A0A6I9VVY5</accession>
<dbReference type="GeneID" id="105424011"/>
<gene>
    <name evidence="3" type="primary">LOC105424011</name>
</gene>
<dbReference type="KEGG" id="pbar:105424011"/>
<organism evidence="2 3">
    <name type="scientific">Pogonomyrmex barbatus</name>
    <name type="common">red harvester ant</name>
    <dbReference type="NCBI Taxonomy" id="144034"/>
    <lineage>
        <taxon>Eukaryota</taxon>
        <taxon>Metazoa</taxon>
        <taxon>Ecdysozoa</taxon>
        <taxon>Arthropoda</taxon>
        <taxon>Hexapoda</taxon>
        <taxon>Insecta</taxon>
        <taxon>Pterygota</taxon>
        <taxon>Neoptera</taxon>
        <taxon>Endopterygota</taxon>
        <taxon>Hymenoptera</taxon>
        <taxon>Apocrita</taxon>
        <taxon>Aculeata</taxon>
        <taxon>Formicoidea</taxon>
        <taxon>Formicidae</taxon>
        <taxon>Myrmicinae</taxon>
        <taxon>Pogonomyrmex</taxon>
    </lineage>
</organism>
<feature type="domain" description="Endonuclease/exonuclease/phosphatase" evidence="1">
    <location>
        <begin position="101"/>
        <end position="215"/>
    </location>
</feature>
<reference evidence="3" key="1">
    <citation type="submission" date="2025-08" db="UniProtKB">
        <authorList>
            <consortium name="RefSeq"/>
        </authorList>
    </citation>
    <scope>IDENTIFICATION</scope>
</reference>